<name>A0A1U7DL69_9RHOB</name>
<evidence type="ECO:0000313" key="2">
    <source>
        <dbReference type="Proteomes" id="UP000187266"/>
    </source>
</evidence>
<accession>A0A1U7DL69</accession>
<dbReference type="STRING" id="1267768.BV394_14195"/>
<accession>A0A2M9DBQ0</accession>
<gene>
    <name evidence="1" type="ORF">BV394_14195</name>
</gene>
<sequence>MGDIGDLERRLSEALDRIGQGLDGLGASGGAAAAEAELRQALEDERATAAQLEERLKTVNDRHKSAQDEMEQEVMRLQRQLEDVEITCHRLRGANARLRENNQKLREQNGALVGDPHLINVAMMTELDALRATRDAEMAEMDAILTEMKPLLEEG</sequence>
<dbReference type="Proteomes" id="UP000187266">
    <property type="component" value="Chromosome"/>
</dbReference>
<dbReference type="RefSeq" id="WP_076980739.1">
    <property type="nucleotide sequence ID" value="NZ_CP019124.1"/>
</dbReference>
<dbReference type="EMBL" id="CP019124">
    <property type="protein sequence ID" value="APX90722.1"/>
    <property type="molecule type" value="Genomic_DNA"/>
</dbReference>
<dbReference type="AlphaFoldDB" id="A0A1U7DL69"/>
<dbReference type="OrthoDB" id="7871100at2"/>
<reference evidence="1 2" key="1">
    <citation type="submission" date="2017-01" db="EMBL/GenBank/DDBJ databases">
        <title>Genomic analysis of Xuhuaishuia manganoxidans DY6-4.</title>
        <authorList>
            <person name="Wang X."/>
        </authorList>
    </citation>
    <scope>NUCLEOTIDE SEQUENCE [LARGE SCALE GENOMIC DNA]</scope>
    <source>
        <strain evidence="1 2">DY6-4</strain>
    </source>
</reference>
<proteinExistence type="predicted"/>
<keyword evidence="2" id="KW-1185">Reference proteome</keyword>
<evidence type="ECO:0000313" key="1">
    <source>
        <dbReference type="EMBL" id="APX90722.1"/>
    </source>
</evidence>
<organism evidence="1 2">
    <name type="scientific">Brevirhabdus pacifica</name>
    <dbReference type="NCBI Taxonomy" id="1267768"/>
    <lineage>
        <taxon>Bacteria</taxon>
        <taxon>Pseudomonadati</taxon>
        <taxon>Pseudomonadota</taxon>
        <taxon>Alphaproteobacteria</taxon>
        <taxon>Rhodobacterales</taxon>
        <taxon>Paracoccaceae</taxon>
        <taxon>Brevirhabdus</taxon>
    </lineage>
</organism>
<protein>
    <submittedName>
        <fullName evidence="1">Uncharacterized protein</fullName>
    </submittedName>
</protein>